<dbReference type="Pfam" id="PF26138">
    <property type="entry name" value="DUF8040"/>
    <property type="match status" value="1"/>
</dbReference>
<dbReference type="InterPro" id="IPR058353">
    <property type="entry name" value="DUF8040"/>
</dbReference>
<dbReference type="InterPro" id="IPR045249">
    <property type="entry name" value="HARBI1-like"/>
</dbReference>
<feature type="region of interest" description="Disordered" evidence="1">
    <location>
        <begin position="1"/>
        <end position="110"/>
    </location>
</feature>
<organism evidence="4 5">
    <name type="scientific">Aegilops tauschii subsp. strangulata</name>
    <name type="common">Goatgrass</name>
    <dbReference type="NCBI Taxonomy" id="200361"/>
    <lineage>
        <taxon>Eukaryota</taxon>
        <taxon>Viridiplantae</taxon>
        <taxon>Streptophyta</taxon>
        <taxon>Embryophyta</taxon>
        <taxon>Tracheophyta</taxon>
        <taxon>Spermatophyta</taxon>
        <taxon>Magnoliopsida</taxon>
        <taxon>Liliopsida</taxon>
        <taxon>Poales</taxon>
        <taxon>Poaceae</taxon>
        <taxon>BOP clade</taxon>
        <taxon>Pooideae</taxon>
        <taxon>Triticodae</taxon>
        <taxon>Triticeae</taxon>
        <taxon>Triticinae</taxon>
        <taxon>Aegilops</taxon>
    </lineage>
</organism>
<sequence length="288" mass="32952">MPGRARLRPHWRKISPRPTFLEQPTRPCPRATPHPPPLATPSKPSRQRPSAAGPLALPRRQSHLPPAAGPLALPRRRLAPVPGRSATRRRPAPAPGRPQLTAAAGVHPDTGEMDELARKRRQLIVRGAGLVAGLYAYMMVMFRRSRQQTPRITVGSMADRAISRESNLRYIYHSSDINCSNQLRMRKAPFFRLCAIFRERNLLLDSIHTSIEEQVAMFLYVVGHNQRYRTLQPIFRRSIEVISRYFKAVLYAVGELRDEMIRPPSNHCHRKIQESTRFNHISRIVLEQ</sequence>
<keyword evidence="5" id="KW-1185">Reference proteome</keyword>
<reference evidence="4" key="5">
    <citation type="journal article" date="2021" name="G3 (Bethesda)">
        <title>Aegilops tauschii genome assembly Aet v5.0 features greater sequence contiguity and improved annotation.</title>
        <authorList>
            <person name="Wang L."/>
            <person name="Zhu T."/>
            <person name="Rodriguez J.C."/>
            <person name="Deal K.R."/>
            <person name="Dubcovsky J."/>
            <person name="McGuire P.E."/>
            <person name="Lux T."/>
            <person name="Spannagl M."/>
            <person name="Mayer K.F.X."/>
            <person name="Baldrich P."/>
            <person name="Meyers B.C."/>
            <person name="Huo N."/>
            <person name="Gu Y.Q."/>
            <person name="Zhou H."/>
            <person name="Devos K.M."/>
            <person name="Bennetzen J.L."/>
            <person name="Unver T."/>
            <person name="Budak H."/>
            <person name="Gulick P.J."/>
            <person name="Galiba G."/>
            <person name="Kalapos B."/>
            <person name="Nelson D.R."/>
            <person name="Li P."/>
            <person name="You F.M."/>
            <person name="Luo M.C."/>
            <person name="Dvorak J."/>
        </authorList>
    </citation>
    <scope>NUCLEOTIDE SEQUENCE [LARGE SCALE GENOMIC DNA]</scope>
    <source>
        <strain evidence="4">cv. AL8/78</strain>
    </source>
</reference>
<reference evidence="4" key="4">
    <citation type="submission" date="2019-03" db="UniProtKB">
        <authorList>
            <consortium name="EnsemblPlants"/>
        </authorList>
    </citation>
    <scope>IDENTIFICATION</scope>
</reference>
<dbReference type="Gramene" id="AET5Gv20281500.2">
    <property type="protein sequence ID" value="AET5Gv20281500.2"/>
    <property type="gene ID" value="AET5Gv20281500"/>
</dbReference>
<feature type="compositionally biased region" description="Basic residues" evidence="1">
    <location>
        <begin position="1"/>
        <end position="15"/>
    </location>
</feature>
<evidence type="ECO:0000259" key="3">
    <source>
        <dbReference type="Pfam" id="PF26138"/>
    </source>
</evidence>
<dbReference type="AlphaFoldDB" id="A0A453K491"/>
<dbReference type="PANTHER" id="PTHR22930">
    <property type="match status" value="1"/>
</dbReference>
<accession>A0A453K491</accession>
<reference evidence="5" key="2">
    <citation type="journal article" date="2017" name="Nat. Plants">
        <title>The Aegilops tauschii genome reveals multiple impacts of transposons.</title>
        <authorList>
            <person name="Zhao G."/>
            <person name="Zou C."/>
            <person name="Li K."/>
            <person name="Wang K."/>
            <person name="Li T."/>
            <person name="Gao L."/>
            <person name="Zhang X."/>
            <person name="Wang H."/>
            <person name="Yang Z."/>
            <person name="Liu X."/>
            <person name="Jiang W."/>
            <person name="Mao L."/>
            <person name="Kong X."/>
            <person name="Jiao Y."/>
            <person name="Jia J."/>
        </authorList>
    </citation>
    <scope>NUCLEOTIDE SEQUENCE [LARGE SCALE GENOMIC DNA]</scope>
    <source>
        <strain evidence="5">cv. AL8/78</strain>
    </source>
</reference>
<reference evidence="5" key="1">
    <citation type="journal article" date="2014" name="Science">
        <title>Ancient hybridizations among the ancestral genomes of bread wheat.</title>
        <authorList>
            <consortium name="International Wheat Genome Sequencing Consortium,"/>
            <person name="Marcussen T."/>
            <person name="Sandve S.R."/>
            <person name="Heier L."/>
            <person name="Spannagl M."/>
            <person name="Pfeifer M."/>
            <person name="Jakobsen K.S."/>
            <person name="Wulff B.B."/>
            <person name="Steuernagel B."/>
            <person name="Mayer K.F."/>
            <person name="Olsen O.A."/>
        </authorList>
    </citation>
    <scope>NUCLEOTIDE SEQUENCE [LARGE SCALE GENOMIC DNA]</scope>
    <source>
        <strain evidence="5">cv. AL8/78</strain>
    </source>
</reference>
<evidence type="ECO:0000256" key="2">
    <source>
        <dbReference type="SAM" id="Phobius"/>
    </source>
</evidence>
<name>A0A453K491_AEGTS</name>
<keyword evidence="2" id="KW-0812">Transmembrane</keyword>
<dbReference type="Proteomes" id="UP000015105">
    <property type="component" value="Chromosome 5D"/>
</dbReference>
<protein>
    <recommendedName>
        <fullName evidence="3">DUF8040 domain-containing protein</fullName>
    </recommendedName>
</protein>
<evidence type="ECO:0000313" key="5">
    <source>
        <dbReference type="Proteomes" id="UP000015105"/>
    </source>
</evidence>
<evidence type="ECO:0000256" key="1">
    <source>
        <dbReference type="SAM" id="MobiDB-lite"/>
    </source>
</evidence>
<dbReference type="PANTHER" id="PTHR22930:SF259">
    <property type="entry name" value="OS08G0106900 PROTEIN"/>
    <property type="match status" value="1"/>
</dbReference>
<dbReference type="STRING" id="200361.A0A453K491"/>
<feature type="transmembrane region" description="Helical" evidence="2">
    <location>
        <begin position="123"/>
        <end position="142"/>
    </location>
</feature>
<keyword evidence="2" id="KW-0472">Membrane</keyword>
<reference evidence="4" key="3">
    <citation type="journal article" date="2017" name="Nature">
        <title>Genome sequence of the progenitor of the wheat D genome Aegilops tauschii.</title>
        <authorList>
            <person name="Luo M.C."/>
            <person name="Gu Y.Q."/>
            <person name="Puiu D."/>
            <person name="Wang H."/>
            <person name="Twardziok S.O."/>
            <person name="Deal K.R."/>
            <person name="Huo N."/>
            <person name="Zhu T."/>
            <person name="Wang L."/>
            <person name="Wang Y."/>
            <person name="McGuire P.E."/>
            <person name="Liu S."/>
            <person name="Long H."/>
            <person name="Ramasamy R.K."/>
            <person name="Rodriguez J.C."/>
            <person name="Van S.L."/>
            <person name="Yuan L."/>
            <person name="Wang Z."/>
            <person name="Xia Z."/>
            <person name="Xiao L."/>
            <person name="Anderson O.D."/>
            <person name="Ouyang S."/>
            <person name="Liang Y."/>
            <person name="Zimin A.V."/>
            <person name="Pertea G."/>
            <person name="Qi P."/>
            <person name="Bennetzen J.L."/>
            <person name="Dai X."/>
            <person name="Dawson M.W."/>
            <person name="Muller H.G."/>
            <person name="Kugler K."/>
            <person name="Rivarola-Duarte L."/>
            <person name="Spannagl M."/>
            <person name="Mayer K.F.X."/>
            <person name="Lu F.H."/>
            <person name="Bevan M.W."/>
            <person name="Leroy P."/>
            <person name="Li P."/>
            <person name="You F.M."/>
            <person name="Sun Q."/>
            <person name="Liu Z."/>
            <person name="Lyons E."/>
            <person name="Wicker T."/>
            <person name="Salzberg S.L."/>
            <person name="Devos K.M."/>
            <person name="Dvorak J."/>
        </authorList>
    </citation>
    <scope>NUCLEOTIDE SEQUENCE [LARGE SCALE GENOMIC DNA]</scope>
    <source>
        <strain evidence="4">cv. AL8/78</strain>
    </source>
</reference>
<feature type="domain" description="DUF8040" evidence="3">
    <location>
        <begin position="168"/>
        <end position="253"/>
    </location>
</feature>
<keyword evidence="2" id="KW-1133">Transmembrane helix</keyword>
<dbReference type="EnsemblPlants" id="AET5Gv20281500.2">
    <property type="protein sequence ID" value="AET5Gv20281500.2"/>
    <property type="gene ID" value="AET5Gv20281500"/>
</dbReference>
<proteinExistence type="predicted"/>
<evidence type="ECO:0000313" key="4">
    <source>
        <dbReference type="EnsemblPlants" id="AET5Gv20281500.2"/>
    </source>
</evidence>
<feature type="compositionally biased region" description="Low complexity" evidence="1">
    <location>
        <begin position="64"/>
        <end position="85"/>
    </location>
</feature>
<feature type="compositionally biased region" description="Pro residues" evidence="1">
    <location>
        <begin position="26"/>
        <end position="39"/>
    </location>
</feature>